<organism evidence="1 2">
    <name type="scientific">Riccia sorocarpa</name>
    <dbReference type="NCBI Taxonomy" id="122646"/>
    <lineage>
        <taxon>Eukaryota</taxon>
        <taxon>Viridiplantae</taxon>
        <taxon>Streptophyta</taxon>
        <taxon>Embryophyta</taxon>
        <taxon>Marchantiophyta</taxon>
        <taxon>Marchantiopsida</taxon>
        <taxon>Marchantiidae</taxon>
        <taxon>Marchantiales</taxon>
        <taxon>Ricciaceae</taxon>
        <taxon>Riccia</taxon>
    </lineage>
</organism>
<protein>
    <submittedName>
        <fullName evidence="1">Uncharacterized protein</fullName>
    </submittedName>
</protein>
<keyword evidence="2" id="KW-1185">Reference proteome</keyword>
<dbReference type="Proteomes" id="UP001633002">
    <property type="component" value="Unassembled WGS sequence"/>
</dbReference>
<evidence type="ECO:0000313" key="2">
    <source>
        <dbReference type="Proteomes" id="UP001633002"/>
    </source>
</evidence>
<name>A0ABD3I237_9MARC</name>
<evidence type="ECO:0000313" key="1">
    <source>
        <dbReference type="EMBL" id="KAL3696356.1"/>
    </source>
</evidence>
<comment type="caution">
    <text evidence="1">The sequence shown here is derived from an EMBL/GenBank/DDBJ whole genome shotgun (WGS) entry which is preliminary data.</text>
</comment>
<reference evidence="1 2" key="1">
    <citation type="submission" date="2024-09" db="EMBL/GenBank/DDBJ databases">
        <title>Chromosome-scale assembly of Riccia sorocarpa.</title>
        <authorList>
            <person name="Paukszto L."/>
        </authorList>
    </citation>
    <scope>NUCLEOTIDE SEQUENCE [LARGE SCALE GENOMIC DNA]</scope>
    <source>
        <strain evidence="1">LP-2024</strain>
        <tissue evidence="1">Aerial parts of the thallus</tissue>
    </source>
</reference>
<sequence>MTECHVSEQLPFRSADRKAVRVLQCLQTRSFKTTPIPTVLFQECLTSFLRKQESVRSSSHGTAIPDLDSVVGLCYHDPVVILNEDLARVLVQ</sequence>
<accession>A0ABD3I237</accession>
<dbReference type="EMBL" id="JBJQOH010000002">
    <property type="protein sequence ID" value="KAL3696356.1"/>
    <property type="molecule type" value="Genomic_DNA"/>
</dbReference>
<gene>
    <name evidence="1" type="ORF">R1sor_010432</name>
</gene>
<proteinExistence type="predicted"/>
<dbReference type="AlphaFoldDB" id="A0ABD3I237"/>